<dbReference type="PANTHER" id="PTHR11461:SF342">
    <property type="entry name" value="SERINE PROTEASE INHIBITOR 28DC"/>
    <property type="match status" value="1"/>
</dbReference>
<dbReference type="SMART" id="SM00093">
    <property type="entry name" value="SERPIN"/>
    <property type="match status" value="1"/>
</dbReference>
<dbReference type="InterPro" id="IPR036186">
    <property type="entry name" value="Serpin_sf"/>
</dbReference>
<dbReference type="eggNOG" id="KOG2392">
    <property type="taxonomic scope" value="Eukaryota"/>
</dbReference>
<dbReference type="InterPro" id="IPR013653">
    <property type="entry name" value="GCN5-like_dom"/>
</dbReference>
<dbReference type="FunCoup" id="B4MVS2">
    <property type="interactions" value="61"/>
</dbReference>
<dbReference type="GO" id="GO:0004867">
    <property type="term" value="F:serine-type endopeptidase inhibitor activity"/>
    <property type="evidence" value="ECO:0007669"/>
    <property type="project" value="UniProtKB-KW"/>
</dbReference>
<dbReference type="Pfam" id="PF08445">
    <property type="entry name" value="FR47"/>
    <property type="match status" value="1"/>
</dbReference>
<protein>
    <recommendedName>
        <fullName evidence="5">Serpin domain-containing protein</fullName>
    </recommendedName>
</protein>
<accession>B4MVS2</accession>
<dbReference type="InterPro" id="IPR023796">
    <property type="entry name" value="Serpin_dom"/>
</dbReference>
<evidence type="ECO:0000313" key="6">
    <source>
        <dbReference type="EMBL" id="EDW75792.2"/>
    </source>
</evidence>
<dbReference type="SUPFAM" id="SSF55729">
    <property type="entry name" value="Acyl-CoA N-acyltransferases (Nat)"/>
    <property type="match status" value="1"/>
</dbReference>
<dbReference type="GO" id="GO:0045861">
    <property type="term" value="P:negative regulation of proteolysis"/>
    <property type="evidence" value="ECO:0007669"/>
    <property type="project" value="UniProtKB-ARBA"/>
</dbReference>
<dbReference type="InterPro" id="IPR016181">
    <property type="entry name" value="Acyl_CoA_acyltransferase"/>
</dbReference>
<dbReference type="Gene3D" id="3.30.497.10">
    <property type="entry name" value="Antithrombin, subunit I, domain 2"/>
    <property type="match status" value="2"/>
</dbReference>
<dbReference type="InterPro" id="IPR042178">
    <property type="entry name" value="Serpin_sf_1"/>
</dbReference>
<dbReference type="CDD" id="cd19597">
    <property type="entry name" value="serpin28D-like_insects"/>
    <property type="match status" value="1"/>
</dbReference>
<dbReference type="Gene3D" id="3.40.630.30">
    <property type="match status" value="1"/>
</dbReference>
<dbReference type="OrthoDB" id="9518664at2759"/>
<dbReference type="Proteomes" id="UP000007798">
    <property type="component" value="Unassembled WGS sequence"/>
</dbReference>
<evidence type="ECO:0000256" key="4">
    <source>
        <dbReference type="SAM" id="MobiDB-lite"/>
    </source>
</evidence>
<dbReference type="PANTHER" id="PTHR11461">
    <property type="entry name" value="SERINE PROTEASE INHIBITOR, SERPIN"/>
    <property type="match status" value="1"/>
</dbReference>
<evidence type="ECO:0000256" key="3">
    <source>
        <dbReference type="RuleBase" id="RU000411"/>
    </source>
</evidence>
<dbReference type="Gene3D" id="2.30.39.10">
    <property type="entry name" value="Alpha-1-antitrypsin, domain 1"/>
    <property type="match status" value="2"/>
</dbReference>
<feature type="domain" description="Serpin" evidence="5">
    <location>
        <begin position="121"/>
        <end position="562"/>
    </location>
</feature>
<dbReference type="FunFam" id="2.30.39.10:FF:000035">
    <property type="entry name" value="Serine protease inhibitor (serpin) 16"/>
    <property type="match status" value="1"/>
</dbReference>
<dbReference type="MEROPS" id="I04.084"/>
<proteinExistence type="inferred from homology"/>
<dbReference type="InterPro" id="IPR000215">
    <property type="entry name" value="Serpin_fam"/>
</dbReference>
<dbReference type="EMBL" id="CH963857">
    <property type="protein sequence ID" value="EDW75792.2"/>
    <property type="molecule type" value="Genomic_DNA"/>
</dbReference>
<keyword evidence="7" id="KW-1185">Reference proteome</keyword>
<dbReference type="InterPro" id="IPR042185">
    <property type="entry name" value="Serpin_sf_2"/>
</dbReference>
<dbReference type="STRING" id="7260.B4MVS2"/>
<organism evidence="6 7">
    <name type="scientific">Drosophila willistoni</name>
    <name type="common">Fruit fly</name>
    <dbReference type="NCBI Taxonomy" id="7260"/>
    <lineage>
        <taxon>Eukaryota</taxon>
        <taxon>Metazoa</taxon>
        <taxon>Ecdysozoa</taxon>
        <taxon>Arthropoda</taxon>
        <taxon>Hexapoda</taxon>
        <taxon>Insecta</taxon>
        <taxon>Pterygota</taxon>
        <taxon>Neoptera</taxon>
        <taxon>Endopterygota</taxon>
        <taxon>Diptera</taxon>
        <taxon>Brachycera</taxon>
        <taxon>Muscomorpha</taxon>
        <taxon>Ephydroidea</taxon>
        <taxon>Drosophilidae</taxon>
        <taxon>Drosophila</taxon>
        <taxon>Sophophora</taxon>
    </lineage>
</organism>
<sequence length="566" mass="62469">MNRTRRLIQYNVSVGAYDGTGKLIAWCLRHTNGSLGLLQVLESHRRLGLGSLMVRYLSKTISALGDVVQAPVVPENIPSRKIPAAAAPSAPAAPVAVGYGDAYIDLAASNTIAKNILHFAQALGNQLATQYSKTRVFSPLSMVSALALLMLGSKGHSYRELASVFGLNDAITLHEQFGLMLRDVQQPTKEAMLPQRQIEMDPWRQPSNNVNQRPNKRYQRAGPHEVYLANGLFTQLGYTLNADYRQVVTGIYGSELKPQDFEGSPASSRHNINYWVENKTNRKIIDVIAADIPPSTRMILANALYFKAFWETEFIPSATKPDNFYPNGEGSQDFLRVPMMATGGNFPYHEDPELGCKIIGLPFRGNLSTMYIIQPLQSSIVQLKYLQQKLTADQIEGLISKMYRRSTLLALPKFHIVESVNMKSVLQRIGLGSMFGISQNDFSLIAENPSTAAPNSGRSSTSSARPRQNLSNASDSLRNLEDQRRAAAAPTSGPKSDLYVDEIIHKVDITVNEQGTEAAAATIAYLKKSGPDILFRVDTPFMFLIRHDPTKLVLFYGLINEPPTVA</sequence>
<comment type="similarity">
    <text evidence="3">Belongs to the serpin family.</text>
</comment>
<name>B4MVS2_DROWI</name>
<keyword evidence="1" id="KW-0646">Protease inhibitor</keyword>
<dbReference type="SUPFAM" id="SSF56574">
    <property type="entry name" value="Serpins"/>
    <property type="match status" value="1"/>
</dbReference>
<dbReference type="HOGENOM" id="CLU_023330_7_1_1"/>
<evidence type="ECO:0000256" key="1">
    <source>
        <dbReference type="ARBA" id="ARBA00022690"/>
    </source>
</evidence>
<evidence type="ECO:0000256" key="2">
    <source>
        <dbReference type="ARBA" id="ARBA00022900"/>
    </source>
</evidence>
<evidence type="ECO:0000259" key="5">
    <source>
        <dbReference type="SMART" id="SM00093"/>
    </source>
</evidence>
<evidence type="ECO:0000313" key="7">
    <source>
        <dbReference type="Proteomes" id="UP000007798"/>
    </source>
</evidence>
<dbReference type="InParanoid" id="B4MVS2"/>
<reference evidence="6 7" key="1">
    <citation type="journal article" date="2007" name="Nature">
        <title>Evolution of genes and genomes on the Drosophila phylogeny.</title>
        <authorList>
            <consortium name="Drosophila 12 Genomes Consortium"/>
            <person name="Clark A.G."/>
            <person name="Eisen M.B."/>
            <person name="Smith D.R."/>
            <person name="Bergman C.M."/>
            <person name="Oliver B."/>
            <person name="Markow T.A."/>
            <person name="Kaufman T.C."/>
            <person name="Kellis M."/>
            <person name="Gelbart W."/>
            <person name="Iyer V.N."/>
            <person name="Pollard D.A."/>
            <person name="Sackton T.B."/>
            <person name="Larracuente A.M."/>
            <person name="Singh N.D."/>
            <person name="Abad J.P."/>
            <person name="Abt D.N."/>
            <person name="Adryan B."/>
            <person name="Aguade M."/>
            <person name="Akashi H."/>
            <person name="Anderson W.W."/>
            <person name="Aquadro C.F."/>
            <person name="Ardell D.H."/>
            <person name="Arguello R."/>
            <person name="Artieri C.G."/>
            <person name="Barbash D.A."/>
            <person name="Barker D."/>
            <person name="Barsanti P."/>
            <person name="Batterham P."/>
            <person name="Batzoglou S."/>
            <person name="Begun D."/>
            <person name="Bhutkar A."/>
            <person name="Blanco E."/>
            <person name="Bosak S.A."/>
            <person name="Bradley R.K."/>
            <person name="Brand A.D."/>
            <person name="Brent M.R."/>
            <person name="Brooks A.N."/>
            <person name="Brown R.H."/>
            <person name="Butlin R.K."/>
            <person name="Caggese C."/>
            <person name="Calvi B.R."/>
            <person name="Bernardo de Carvalho A."/>
            <person name="Caspi A."/>
            <person name="Castrezana S."/>
            <person name="Celniker S.E."/>
            <person name="Chang J.L."/>
            <person name="Chapple C."/>
            <person name="Chatterji S."/>
            <person name="Chinwalla A."/>
            <person name="Civetta A."/>
            <person name="Clifton S.W."/>
            <person name="Comeron J.M."/>
            <person name="Costello J.C."/>
            <person name="Coyne J.A."/>
            <person name="Daub J."/>
            <person name="David R.G."/>
            <person name="Delcher A.L."/>
            <person name="Delehaunty K."/>
            <person name="Do C.B."/>
            <person name="Ebling H."/>
            <person name="Edwards K."/>
            <person name="Eickbush T."/>
            <person name="Evans J.D."/>
            <person name="Filipski A."/>
            <person name="Findeiss S."/>
            <person name="Freyhult E."/>
            <person name="Fulton L."/>
            <person name="Fulton R."/>
            <person name="Garcia A.C."/>
            <person name="Gardiner A."/>
            <person name="Garfield D.A."/>
            <person name="Garvin B.E."/>
            <person name="Gibson G."/>
            <person name="Gilbert D."/>
            <person name="Gnerre S."/>
            <person name="Godfrey J."/>
            <person name="Good R."/>
            <person name="Gotea V."/>
            <person name="Gravely B."/>
            <person name="Greenberg A.J."/>
            <person name="Griffiths-Jones S."/>
            <person name="Gross S."/>
            <person name="Guigo R."/>
            <person name="Gustafson E.A."/>
            <person name="Haerty W."/>
            <person name="Hahn M.W."/>
            <person name="Halligan D.L."/>
            <person name="Halpern A.L."/>
            <person name="Halter G.M."/>
            <person name="Han M.V."/>
            <person name="Heger A."/>
            <person name="Hillier L."/>
            <person name="Hinrichs A.S."/>
            <person name="Holmes I."/>
            <person name="Hoskins R.A."/>
            <person name="Hubisz M.J."/>
            <person name="Hultmark D."/>
            <person name="Huntley M.A."/>
            <person name="Jaffe D.B."/>
            <person name="Jagadeeshan S."/>
            <person name="Jeck W.R."/>
            <person name="Johnson J."/>
            <person name="Jones C.D."/>
            <person name="Jordan W.C."/>
            <person name="Karpen G.H."/>
            <person name="Kataoka E."/>
            <person name="Keightley P.D."/>
            <person name="Kheradpour P."/>
            <person name="Kirkness E.F."/>
            <person name="Koerich L.B."/>
            <person name="Kristiansen K."/>
            <person name="Kudrna D."/>
            <person name="Kulathinal R.J."/>
            <person name="Kumar S."/>
            <person name="Kwok R."/>
            <person name="Lander E."/>
            <person name="Langley C.H."/>
            <person name="Lapoint R."/>
            <person name="Lazzaro B.P."/>
            <person name="Lee S.J."/>
            <person name="Levesque L."/>
            <person name="Li R."/>
            <person name="Lin C.F."/>
            <person name="Lin M.F."/>
            <person name="Lindblad-Toh K."/>
            <person name="Llopart A."/>
            <person name="Long M."/>
            <person name="Low L."/>
            <person name="Lozovsky E."/>
            <person name="Lu J."/>
            <person name="Luo M."/>
            <person name="Machado C.A."/>
            <person name="Makalowski W."/>
            <person name="Marzo M."/>
            <person name="Matsuda M."/>
            <person name="Matzkin L."/>
            <person name="McAllister B."/>
            <person name="McBride C.S."/>
            <person name="McKernan B."/>
            <person name="McKernan K."/>
            <person name="Mendez-Lago M."/>
            <person name="Minx P."/>
            <person name="Mollenhauer M.U."/>
            <person name="Montooth K."/>
            <person name="Mount S.M."/>
            <person name="Mu X."/>
            <person name="Myers E."/>
            <person name="Negre B."/>
            <person name="Newfeld S."/>
            <person name="Nielsen R."/>
            <person name="Noor M.A."/>
            <person name="O'Grady P."/>
            <person name="Pachter L."/>
            <person name="Papaceit M."/>
            <person name="Parisi M.J."/>
            <person name="Parisi M."/>
            <person name="Parts L."/>
            <person name="Pedersen J.S."/>
            <person name="Pesole G."/>
            <person name="Phillippy A.M."/>
            <person name="Ponting C.P."/>
            <person name="Pop M."/>
            <person name="Porcelli D."/>
            <person name="Powell J.R."/>
            <person name="Prohaska S."/>
            <person name="Pruitt K."/>
            <person name="Puig M."/>
            <person name="Quesneville H."/>
            <person name="Ram K.R."/>
            <person name="Rand D."/>
            <person name="Rasmussen M.D."/>
            <person name="Reed L.K."/>
            <person name="Reenan R."/>
            <person name="Reily A."/>
            <person name="Remington K.A."/>
            <person name="Rieger T.T."/>
            <person name="Ritchie M.G."/>
            <person name="Robin C."/>
            <person name="Rogers Y.H."/>
            <person name="Rohde C."/>
            <person name="Rozas J."/>
            <person name="Rubenfield M.J."/>
            <person name="Ruiz A."/>
            <person name="Russo S."/>
            <person name="Salzberg S.L."/>
            <person name="Sanchez-Gracia A."/>
            <person name="Saranga D.J."/>
            <person name="Sato H."/>
            <person name="Schaeffer S.W."/>
            <person name="Schatz M.C."/>
            <person name="Schlenke T."/>
            <person name="Schwartz R."/>
            <person name="Segarra C."/>
            <person name="Singh R.S."/>
            <person name="Sirot L."/>
            <person name="Sirota M."/>
            <person name="Sisneros N.B."/>
            <person name="Smith C.D."/>
            <person name="Smith T.F."/>
            <person name="Spieth J."/>
            <person name="Stage D.E."/>
            <person name="Stark A."/>
            <person name="Stephan W."/>
            <person name="Strausberg R.L."/>
            <person name="Strempel S."/>
            <person name="Sturgill D."/>
            <person name="Sutton G."/>
            <person name="Sutton G.G."/>
            <person name="Tao W."/>
            <person name="Teichmann S."/>
            <person name="Tobari Y.N."/>
            <person name="Tomimura Y."/>
            <person name="Tsolas J.M."/>
            <person name="Valente V.L."/>
            <person name="Venter E."/>
            <person name="Venter J.C."/>
            <person name="Vicario S."/>
            <person name="Vieira F.G."/>
            <person name="Vilella A.J."/>
            <person name="Villasante A."/>
            <person name="Walenz B."/>
            <person name="Wang J."/>
            <person name="Wasserman M."/>
            <person name="Watts T."/>
            <person name="Wilson D."/>
            <person name="Wilson R.K."/>
            <person name="Wing R.A."/>
            <person name="Wolfner M.F."/>
            <person name="Wong A."/>
            <person name="Wong G.K."/>
            <person name="Wu C.I."/>
            <person name="Wu G."/>
            <person name="Yamamoto D."/>
            <person name="Yang H.P."/>
            <person name="Yang S.P."/>
            <person name="Yorke J.A."/>
            <person name="Yoshida K."/>
            <person name="Zdobnov E."/>
            <person name="Zhang P."/>
            <person name="Zhang Y."/>
            <person name="Zimin A.V."/>
            <person name="Baldwin J."/>
            <person name="Abdouelleil A."/>
            <person name="Abdulkadir J."/>
            <person name="Abebe A."/>
            <person name="Abera B."/>
            <person name="Abreu J."/>
            <person name="Acer S.C."/>
            <person name="Aftuck L."/>
            <person name="Alexander A."/>
            <person name="An P."/>
            <person name="Anderson E."/>
            <person name="Anderson S."/>
            <person name="Arachi H."/>
            <person name="Azer M."/>
            <person name="Bachantsang P."/>
            <person name="Barry A."/>
            <person name="Bayul T."/>
            <person name="Berlin A."/>
            <person name="Bessette D."/>
            <person name="Bloom T."/>
            <person name="Blye J."/>
            <person name="Boguslavskiy L."/>
            <person name="Bonnet C."/>
            <person name="Boukhgalter B."/>
            <person name="Bourzgui I."/>
            <person name="Brown A."/>
            <person name="Cahill P."/>
            <person name="Channer S."/>
            <person name="Cheshatsang Y."/>
            <person name="Chuda L."/>
            <person name="Citroen M."/>
            <person name="Collymore A."/>
            <person name="Cooke P."/>
            <person name="Costello M."/>
            <person name="D'Aco K."/>
            <person name="Daza R."/>
            <person name="De Haan G."/>
            <person name="DeGray S."/>
            <person name="DeMaso C."/>
            <person name="Dhargay N."/>
            <person name="Dooley K."/>
            <person name="Dooley E."/>
            <person name="Doricent M."/>
            <person name="Dorje P."/>
            <person name="Dorjee K."/>
            <person name="Dupes A."/>
            <person name="Elong R."/>
            <person name="Falk J."/>
            <person name="Farina A."/>
            <person name="Faro S."/>
            <person name="Ferguson D."/>
            <person name="Fisher S."/>
            <person name="Foley C.D."/>
            <person name="Franke A."/>
            <person name="Friedrich D."/>
            <person name="Gadbois L."/>
            <person name="Gearin G."/>
            <person name="Gearin C.R."/>
            <person name="Giannoukos G."/>
            <person name="Goode T."/>
            <person name="Graham J."/>
            <person name="Grandbois E."/>
            <person name="Grewal S."/>
            <person name="Gyaltsen K."/>
            <person name="Hafez N."/>
            <person name="Hagos B."/>
            <person name="Hall J."/>
            <person name="Henson C."/>
            <person name="Hollinger A."/>
            <person name="Honan T."/>
            <person name="Huard M.D."/>
            <person name="Hughes L."/>
            <person name="Hurhula B."/>
            <person name="Husby M.E."/>
            <person name="Kamat A."/>
            <person name="Kanga B."/>
            <person name="Kashin S."/>
            <person name="Khazanovich D."/>
            <person name="Kisner P."/>
            <person name="Lance K."/>
            <person name="Lara M."/>
            <person name="Lee W."/>
            <person name="Lennon N."/>
            <person name="Letendre F."/>
            <person name="LeVine R."/>
            <person name="Lipovsky A."/>
            <person name="Liu X."/>
            <person name="Liu J."/>
            <person name="Liu S."/>
            <person name="Lokyitsang T."/>
            <person name="Lokyitsang Y."/>
            <person name="Lubonja R."/>
            <person name="Lui A."/>
            <person name="MacDonald P."/>
            <person name="Magnisalis V."/>
            <person name="Maru K."/>
            <person name="Matthews C."/>
            <person name="McCusker W."/>
            <person name="McDonough S."/>
            <person name="Mehta T."/>
            <person name="Meldrim J."/>
            <person name="Meneus L."/>
            <person name="Mihai O."/>
            <person name="Mihalev A."/>
            <person name="Mihova T."/>
            <person name="Mittelman R."/>
            <person name="Mlenga V."/>
            <person name="Montmayeur A."/>
            <person name="Mulrain L."/>
            <person name="Navidi A."/>
            <person name="Naylor J."/>
            <person name="Negash T."/>
            <person name="Nguyen T."/>
            <person name="Nguyen N."/>
            <person name="Nicol R."/>
            <person name="Norbu C."/>
            <person name="Norbu N."/>
            <person name="Novod N."/>
            <person name="O'Neill B."/>
            <person name="Osman S."/>
            <person name="Markiewicz E."/>
            <person name="Oyono O.L."/>
            <person name="Patti C."/>
            <person name="Phunkhang P."/>
            <person name="Pierre F."/>
            <person name="Priest M."/>
            <person name="Raghuraman S."/>
            <person name="Rege F."/>
            <person name="Reyes R."/>
            <person name="Rise C."/>
            <person name="Rogov P."/>
            <person name="Ross K."/>
            <person name="Ryan E."/>
            <person name="Settipalli S."/>
            <person name="Shea T."/>
            <person name="Sherpa N."/>
            <person name="Shi L."/>
            <person name="Shih D."/>
            <person name="Sparrow T."/>
            <person name="Spaulding J."/>
            <person name="Stalker J."/>
            <person name="Stange-Thomann N."/>
            <person name="Stavropoulos S."/>
            <person name="Stone C."/>
            <person name="Strader C."/>
            <person name="Tesfaye S."/>
            <person name="Thomson T."/>
            <person name="Thoulutsang Y."/>
            <person name="Thoulutsang D."/>
            <person name="Topham K."/>
            <person name="Topping I."/>
            <person name="Tsamla T."/>
            <person name="Vassiliev H."/>
            <person name="Vo A."/>
            <person name="Wangchuk T."/>
            <person name="Wangdi T."/>
            <person name="Weiand M."/>
            <person name="Wilkinson J."/>
            <person name="Wilson A."/>
            <person name="Yadav S."/>
            <person name="Young G."/>
            <person name="Yu Q."/>
            <person name="Zembek L."/>
            <person name="Zhong D."/>
            <person name="Zimmer A."/>
            <person name="Zwirko Z."/>
            <person name="Jaffe D.B."/>
            <person name="Alvarez P."/>
            <person name="Brockman W."/>
            <person name="Butler J."/>
            <person name="Chin C."/>
            <person name="Gnerre S."/>
            <person name="Grabherr M."/>
            <person name="Kleber M."/>
            <person name="Mauceli E."/>
            <person name="MacCallum I."/>
        </authorList>
    </citation>
    <scope>NUCLEOTIDE SEQUENCE [LARGE SCALE GENOMIC DNA]</scope>
    <source>
        <strain evidence="7">Tucson 14030-0811.24</strain>
    </source>
</reference>
<keyword evidence="2" id="KW-0722">Serine protease inhibitor</keyword>
<dbReference type="GO" id="GO:0016747">
    <property type="term" value="F:acyltransferase activity, transferring groups other than amino-acyl groups"/>
    <property type="evidence" value="ECO:0007669"/>
    <property type="project" value="InterPro"/>
</dbReference>
<gene>
    <name evidence="6" type="primary">Dwil\GK15129</name>
    <name evidence="6" type="ORF">Dwil_GK15129</name>
</gene>
<dbReference type="Pfam" id="PF00079">
    <property type="entry name" value="Serpin"/>
    <property type="match status" value="1"/>
</dbReference>
<dbReference type="GO" id="GO:0005615">
    <property type="term" value="C:extracellular space"/>
    <property type="evidence" value="ECO:0007669"/>
    <property type="project" value="InterPro"/>
</dbReference>
<feature type="region of interest" description="Disordered" evidence="4">
    <location>
        <begin position="448"/>
        <end position="472"/>
    </location>
</feature>
<dbReference type="AlphaFoldDB" id="B4MVS2"/>